<evidence type="ECO:0000313" key="2">
    <source>
        <dbReference type="EMBL" id="KAL3807123.1"/>
    </source>
</evidence>
<feature type="compositionally biased region" description="Low complexity" evidence="1">
    <location>
        <begin position="68"/>
        <end position="80"/>
    </location>
</feature>
<gene>
    <name evidence="2" type="ORF">ACHAXA_005444</name>
</gene>
<dbReference type="AlphaFoldDB" id="A0ABD3R325"/>
<feature type="region of interest" description="Disordered" evidence="1">
    <location>
        <begin position="68"/>
        <end position="106"/>
    </location>
</feature>
<dbReference type="Proteomes" id="UP001530377">
    <property type="component" value="Unassembled WGS sequence"/>
</dbReference>
<evidence type="ECO:0000256" key="1">
    <source>
        <dbReference type="SAM" id="MobiDB-lite"/>
    </source>
</evidence>
<organism evidence="2 3">
    <name type="scientific">Cyclostephanos tholiformis</name>
    <dbReference type="NCBI Taxonomy" id="382380"/>
    <lineage>
        <taxon>Eukaryota</taxon>
        <taxon>Sar</taxon>
        <taxon>Stramenopiles</taxon>
        <taxon>Ochrophyta</taxon>
        <taxon>Bacillariophyta</taxon>
        <taxon>Coscinodiscophyceae</taxon>
        <taxon>Thalassiosirophycidae</taxon>
        <taxon>Stephanodiscales</taxon>
        <taxon>Stephanodiscaceae</taxon>
        <taxon>Cyclostephanos</taxon>
    </lineage>
</organism>
<keyword evidence="3" id="KW-1185">Reference proteome</keyword>
<name>A0ABD3R325_9STRA</name>
<accession>A0ABD3R325</accession>
<dbReference type="PANTHER" id="PTHR39474:SF1">
    <property type="entry name" value="FUNGAL SPECIFIC TRANSCRIPTION FACTOR"/>
    <property type="match status" value="1"/>
</dbReference>
<sequence length="207" mass="22712">MVSNPNSHKFNMTIKDPAIRLRRHRTIPNSHHPSLLLSLLISASLLLNYNTGGASFVVPFSHRAASAMATDSGGTGSASSIPSRAGKGEAVDGGSHGPSQDNDDSAERVLQLPEATNDPSIKTIKLGVCAFVLLFLSPESIRFEEMGPVIINADGTTRRIDNWDEMTKGEQEVAWRRIAKRNEERREALLEQQRQQQNGVDGKERKD</sequence>
<comment type="caution">
    <text evidence="2">The sequence shown here is derived from an EMBL/GenBank/DDBJ whole genome shotgun (WGS) entry which is preliminary data.</text>
</comment>
<protein>
    <submittedName>
        <fullName evidence="2">Uncharacterized protein</fullName>
    </submittedName>
</protein>
<feature type="region of interest" description="Disordered" evidence="1">
    <location>
        <begin position="187"/>
        <end position="207"/>
    </location>
</feature>
<dbReference type="EMBL" id="JALLPB020000673">
    <property type="protein sequence ID" value="KAL3807123.1"/>
    <property type="molecule type" value="Genomic_DNA"/>
</dbReference>
<dbReference type="PANTHER" id="PTHR39474">
    <property type="entry name" value="UNNAMED PRODUCT"/>
    <property type="match status" value="1"/>
</dbReference>
<evidence type="ECO:0000313" key="3">
    <source>
        <dbReference type="Proteomes" id="UP001530377"/>
    </source>
</evidence>
<reference evidence="2 3" key="1">
    <citation type="submission" date="2024-10" db="EMBL/GenBank/DDBJ databases">
        <title>Updated reference genomes for cyclostephanoid diatoms.</title>
        <authorList>
            <person name="Roberts W.R."/>
            <person name="Alverson A.J."/>
        </authorList>
    </citation>
    <scope>NUCLEOTIDE SEQUENCE [LARGE SCALE GENOMIC DNA]</scope>
    <source>
        <strain evidence="2 3">AJA228-03</strain>
    </source>
</reference>
<proteinExistence type="predicted"/>